<reference evidence="2" key="1">
    <citation type="submission" date="2022-03" db="EMBL/GenBank/DDBJ databases">
        <authorList>
            <person name="Lindestad O."/>
        </authorList>
    </citation>
    <scope>NUCLEOTIDE SEQUENCE</scope>
</reference>
<accession>A0A8S4R205</accession>
<dbReference type="OrthoDB" id="7488172at2759"/>
<dbReference type="EMBL" id="CAKXAJ010022737">
    <property type="protein sequence ID" value="CAH2227260.1"/>
    <property type="molecule type" value="Genomic_DNA"/>
</dbReference>
<dbReference type="AlphaFoldDB" id="A0A8S4R205"/>
<protein>
    <submittedName>
        <fullName evidence="2">Jg22277 protein</fullName>
    </submittedName>
</protein>
<sequence length="763" mass="86585">MDTKIVKKKAINISAKNSYEYLNKSLSQKIDIVNDFYNVTPIGSQITAFEENSRTQSLNPLSYMSLNQRSMGSVKESSFGSEKHFKSNISVLVEDEVKNNCNSKSIQQPLVLFNAPKRCKKKLPPTLTKRKFQKYSLLVKHKIVHLKYKHPEKTIRRKLETYKIKYCSNRKRIQENLCSDSVSNAVSSSRILRKVVAIENLLHETDKIYSKDINQDKNLEIDPSEDTLTRINSESSPNDSICTKTAPSVVEIQTKISSMEAVSTHTIVQTQSSTSELSHQADESTYKAIANETRIINNNEAELNSATTFKSDFINLSLAQITHSSILKYNTGTSSEQSREEILYDENLTSTESFITQSNSIDLPISFPGITETNTNKLITKDSENACILLDDFVNTTSDSDAFVIARTSSYFKNNSSFLDIYSNQTLMPSSELPNQTERCNIYFQSTKKEDVTSFIDTVINVGIFQPPISSGKEQYSMENFNNVIIIDELRKLPAPQIIPTEIYSKNVIQKSFSVDNEGDRHKSILPNEEIIRSIITEAEKTEKKPCSEEFRNYAPPPDVWEKLIVFLDLSMRRMEASLVQKIGNELKISLEKFEKYFPLTPLPEHDFIKSDIKYYNKTNKDDLSKMESGNLTCVDESMQCGLVQNEVIDKLMSKIKVEGKGDVFDSTLKVIKSKIGTRKLYDSFEILEPTVLHGTSIARENADSLLTLSSEGVRVKKSKGTRHLMGFTVPMRFLKANMLVLISVPAFFFSIFLVYTFFALLM</sequence>
<gene>
    <name evidence="2" type="primary">jg22277</name>
    <name evidence="2" type="ORF">PAEG_LOCUS7789</name>
</gene>
<dbReference type="Proteomes" id="UP000838756">
    <property type="component" value="Unassembled WGS sequence"/>
</dbReference>
<evidence type="ECO:0000256" key="1">
    <source>
        <dbReference type="SAM" id="Phobius"/>
    </source>
</evidence>
<evidence type="ECO:0000313" key="2">
    <source>
        <dbReference type="EMBL" id="CAH2227260.1"/>
    </source>
</evidence>
<evidence type="ECO:0000313" key="3">
    <source>
        <dbReference type="Proteomes" id="UP000838756"/>
    </source>
</evidence>
<feature type="transmembrane region" description="Helical" evidence="1">
    <location>
        <begin position="739"/>
        <end position="762"/>
    </location>
</feature>
<keyword evidence="1" id="KW-0812">Transmembrane</keyword>
<organism evidence="2 3">
    <name type="scientific">Pararge aegeria aegeria</name>
    <dbReference type="NCBI Taxonomy" id="348720"/>
    <lineage>
        <taxon>Eukaryota</taxon>
        <taxon>Metazoa</taxon>
        <taxon>Ecdysozoa</taxon>
        <taxon>Arthropoda</taxon>
        <taxon>Hexapoda</taxon>
        <taxon>Insecta</taxon>
        <taxon>Pterygota</taxon>
        <taxon>Neoptera</taxon>
        <taxon>Endopterygota</taxon>
        <taxon>Lepidoptera</taxon>
        <taxon>Glossata</taxon>
        <taxon>Ditrysia</taxon>
        <taxon>Papilionoidea</taxon>
        <taxon>Nymphalidae</taxon>
        <taxon>Satyrinae</taxon>
        <taxon>Satyrini</taxon>
        <taxon>Parargina</taxon>
        <taxon>Pararge</taxon>
    </lineage>
</organism>
<keyword evidence="3" id="KW-1185">Reference proteome</keyword>
<name>A0A8S4R205_9NEOP</name>
<keyword evidence="1" id="KW-0472">Membrane</keyword>
<keyword evidence="1" id="KW-1133">Transmembrane helix</keyword>
<comment type="caution">
    <text evidence="2">The sequence shown here is derived from an EMBL/GenBank/DDBJ whole genome shotgun (WGS) entry which is preliminary data.</text>
</comment>
<proteinExistence type="predicted"/>